<protein>
    <submittedName>
        <fullName evidence="2">Uncharacterized protein</fullName>
    </submittedName>
</protein>
<sequence>MRRAHCTFLLLSAFIFVAVSKADQRINKFQPHVHDSFSPGLIQQANIYYHPCHDEGDHLDLHECQRRFMALHGRKKN</sequence>
<dbReference type="Proteomes" id="UP000326939">
    <property type="component" value="Chromosome 15"/>
</dbReference>
<gene>
    <name evidence="2" type="ORF">DKX38_023144</name>
</gene>
<evidence type="ECO:0000313" key="2">
    <source>
        <dbReference type="EMBL" id="KAB5525395.1"/>
    </source>
</evidence>
<keyword evidence="1" id="KW-0732">Signal</keyword>
<accession>A0A5N5K726</accession>
<proteinExistence type="predicted"/>
<dbReference type="EMBL" id="VDCV01000015">
    <property type="protein sequence ID" value="KAB5525395.1"/>
    <property type="molecule type" value="Genomic_DNA"/>
</dbReference>
<keyword evidence="3" id="KW-1185">Reference proteome</keyword>
<comment type="caution">
    <text evidence="2">The sequence shown here is derived from an EMBL/GenBank/DDBJ whole genome shotgun (WGS) entry which is preliminary data.</text>
</comment>
<dbReference type="AlphaFoldDB" id="A0A5N5K726"/>
<feature type="signal peptide" evidence="1">
    <location>
        <begin position="1"/>
        <end position="22"/>
    </location>
</feature>
<reference evidence="3" key="1">
    <citation type="journal article" date="2019" name="Gigascience">
        <title>De novo genome assembly of the endangered Acer yangbiense, a plant species with extremely small populations endemic to Yunnan Province, China.</title>
        <authorList>
            <person name="Yang J."/>
            <person name="Wariss H.M."/>
            <person name="Tao L."/>
            <person name="Zhang R."/>
            <person name="Yun Q."/>
            <person name="Hollingsworth P."/>
            <person name="Dao Z."/>
            <person name="Luo G."/>
            <person name="Guo H."/>
            <person name="Ma Y."/>
            <person name="Sun W."/>
        </authorList>
    </citation>
    <scope>NUCLEOTIDE SEQUENCE [LARGE SCALE GENOMIC DNA]</scope>
    <source>
        <strain evidence="3">cv. br00</strain>
    </source>
</reference>
<evidence type="ECO:0000313" key="3">
    <source>
        <dbReference type="Proteomes" id="UP000326939"/>
    </source>
</evidence>
<name>A0A5N5K726_9ROSI</name>
<evidence type="ECO:0000256" key="1">
    <source>
        <dbReference type="SAM" id="SignalP"/>
    </source>
</evidence>
<feature type="chain" id="PRO_5024388775" evidence="1">
    <location>
        <begin position="23"/>
        <end position="77"/>
    </location>
</feature>
<organism evidence="2 3">
    <name type="scientific">Salix brachista</name>
    <dbReference type="NCBI Taxonomy" id="2182728"/>
    <lineage>
        <taxon>Eukaryota</taxon>
        <taxon>Viridiplantae</taxon>
        <taxon>Streptophyta</taxon>
        <taxon>Embryophyta</taxon>
        <taxon>Tracheophyta</taxon>
        <taxon>Spermatophyta</taxon>
        <taxon>Magnoliopsida</taxon>
        <taxon>eudicotyledons</taxon>
        <taxon>Gunneridae</taxon>
        <taxon>Pentapetalae</taxon>
        <taxon>rosids</taxon>
        <taxon>fabids</taxon>
        <taxon>Malpighiales</taxon>
        <taxon>Salicaceae</taxon>
        <taxon>Saliceae</taxon>
        <taxon>Salix</taxon>
    </lineage>
</organism>